<feature type="domain" description="Polymerase nucleotidyl transferase" evidence="1">
    <location>
        <begin position="8"/>
        <end position="83"/>
    </location>
</feature>
<name>A0A9D2HST2_9BACE</name>
<dbReference type="GO" id="GO:0016779">
    <property type="term" value="F:nucleotidyltransferase activity"/>
    <property type="evidence" value="ECO:0007669"/>
    <property type="project" value="InterPro"/>
</dbReference>
<dbReference type="SUPFAM" id="SSF81301">
    <property type="entry name" value="Nucleotidyltransferase"/>
    <property type="match status" value="1"/>
</dbReference>
<reference evidence="2" key="2">
    <citation type="submission" date="2021-04" db="EMBL/GenBank/DDBJ databases">
        <authorList>
            <person name="Gilroy R."/>
        </authorList>
    </citation>
    <scope>NUCLEOTIDE SEQUENCE</scope>
    <source>
        <strain evidence="2">ChiHjej12B11-9795</strain>
    </source>
</reference>
<dbReference type="CDD" id="cd05403">
    <property type="entry name" value="NT_KNTase_like"/>
    <property type="match status" value="1"/>
</dbReference>
<reference evidence="2" key="1">
    <citation type="journal article" date="2021" name="PeerJ">
        <title>Extensive microbial diversity within the chicken gut microbiome revealed by metagenomics and culture.</title>
        <authorList>
            <person name="Gilroy R."/>
            <person name="Ravi A."/>
            <person name="Getino M."/>
            <person name="Pursley I."/>
            <person name="Horton D.L."/>
            <person name="Alikhan N.F."/>
            <person name="Baker D."/>
            <person name="Gharbi K."/>
            <person name="Hall N."/>
            <person name="Watson M."/>
            <person name="Adriaenssens E.M."/>
            <person name="Foster-Nyarko E."/>
            <person name="Jarju S."/>
            <person name="Secka A."/>
            <person name="Antonio M."/>
            <person name="Oren A."/>
            <person name="Chaudhuri R.R."/>
            <person name="La Ragione R."/>
            <person name="Hildebrand F."/>
            <person name="Pallen M.J."/>
        </authorList>
    </citation>
    <scope>NUCLEOTIDE SEQUENCE</scope>
    <source>
        <strain evidence="2">ChiHjej12B11-9795</strain>
    </source>
</reference>
<evidence type="ECO:0000313" key="3">
    <source>
        <dbReference type="Proteomes" id="UP000823862"/>
    </source>
</evidence>
<proteinExistence type="predicted"/>
<dbReference type="PANTHER" id="PTHR33933:SF1">
    <property type="entry name" value="PROTEIN ADENYLYLTRANSFERASE MNTA-RELATED"/>
    <property type="match status" value="1"/>
</dbReference>
<dbReference type="InterPro" id="IPR002934">
    <property type="entry name" value="Polymerase_NTP_transf_dom"/>
</dbReference>
<sequence length="104" mass="11735">MRRFNVTERIRKALQEVAPGAQAILYGSEARGDARPDSDIDLLVLVEGDKLSIADEERIIAPLYDIELETGVPISVRVLLKKLWEQRPFKTPFYVNVANEGIIL</sequence>
<evidence type="ECO:0000313" key="2">
    <source>
        <dbReference type="EMBL" id="HJA84669.1"/>
    </source>
</evidence>
<dbReference type="EMBL" id="DWZI01000002">
    <property type="protein sequence ID" value="HJA84669.1"/>
    <property type="molecule type" value="Genomic_DNA"/>
</dbReference>
<accession>A0A9D2HST2</accession>
<dbReference type="InterPro" id="IPR043519">
    <property type="entry name" value="NT_sf"/>
</dbReference>
<dbReference type="InterPro" id="IPR052548">
    <property type="entry name" value="Type_VII_TA_antitoxin"/>
</dbReference>
<dbReference type="Pfam" id="PF01909">
    <property type="entry name" value="NTP_transf_2"/>
    <property type="match status" value="1"/>
</dbReference>
<gene>
    <name evidence="2" type="ORF">H9950_00455</name>
</gene>
<dbReference type="AlphaFoldDB" id="A0A9D2HST2"/>
<dbReference type="PANTHER" id="PTHR33933">
    <property type="entry name" value="NUCLEOTIDYLTRANSFERASE"/>
    <property type="match status" value="1"/>
</dbReference>
<dbReference type="Proteomes" id="UP000823862">
    <property type="component" value="Unassembled WGS sequence"/>
</dbReference>
<dbReference type="Gene3D" id="3.30.460.10">
    <property type="entry name" value="Beta Polymerase, domain 2"/>
    <property type="match status" value="1"/>
</dbReference>
<organism evidence="2 3">
    <name type="scientific">Candidatus Bacteroides avicola</name>
    <dbReference type="NCBI Taxonomy" id="2838468"/>
    <lineage>
        <taxon>Bacteria</taxon>
        <taxon>Pseudomonadati</taxon>
        <taxon>Bacteroidota</taxon>
        <taxon>Bacteroidia</taxon>
        <taxon>Bacteroidales</taxon>
        <taxon>Bacteroidaceae</taxon>
        <taxon>Bacteroides</taxon>
    </lineage>
</organism>
<protein>
    <submittedName>
        <fullName evidence="2">Nucleotidyltransferase domain-containing protein</fullName>
    </submittedName>
</protein>
<evidence type="ECO:0000259" key="1">
    <source>
        <dbReference type="Pfam" id="PF01909"/>
    </source>
</evidence>
<comment type="caution">
    <text evidence="2">The sequence shown here is derived from an EMBL/GenBank/DDBJ whole genome shotgun (WGS) entry which is preliminary data.</text>
</comment>